<sequence length="401" mass="44134">MNDDMTGVGKRVADGRKLAGWSQQELARRTNFSVSLVRKVEQGSAAASPAFVSACARALNIGVADLLELPYPRLNREEHRVHGAIPVIRRELAAYNIGPDEDVQVRDLVDLAQAVDEASQLRHAVNLDKLGAEIPGLLQELRAATYTLEGAVKERAFALLAEAYNAASQFAYKLGYIDLASLAVDRYEWAAERSGDELAVLIGDYQRAGEMICAADWSSALRLLERSRSRIESQLGGNDLPTIATWGNLHLKSGLAAARSGQRELAYDHLAHAQEAAERLGVDRDDYRLCFGPTNVGIWSVGLAVELLDGTEAIKRAERIVLPGDAPKERVGHHYIDLARGLLIHGDRRKAFASLAKAREIAPTQTRYHPMVHETLRVLVRDEHRRTDTLSGFARWAGVNL</sequence>
<accession>A0A316I7K5</accession>
<name>A0A316I7K5_9PSEU</name>
<dbReference type="InterPro" id="IPR010982">
    <property type="entry name" value="Lambda_DNA-bd_dom_sf"/>
</dbReference>
<dbReference type="SMART" id="SM00530">
    <property type="entry name" value="HTH_XRE"/>
    <property type="match status" value="1"/>
</dbReference>
<dbReference type="CDD" id="cd00093">
    <property type="entry name" value="HTH_XRE"/>
    <property type="match status" value="1"/>
</dbReference>
<protein>
    <submittedName>
        <fullName evidence="2">Helix-turn-helix protein</fullName>
    </submittedName>
</protein>
<gene>
    <name evidence="2" type="ORF">C8D88_111106</name>
</gene>
<dbReference type="Proteomes" id="UP000246005">
    <property type="component" value="Unassembled WGS sequence"/>
</dbReference>
<dbReference type="SUPFAM" id="SSF47413">
    <property type="entry name" value="lambda repressor-like DNA-binding domains"/>
    <property type="match status" value="1"/>
</dbReference>
<evidence type="ECO:0000313" key="2">
    <source>
        <dbReference type="EMBL" id="PWK83221.1"/>
    </source>
</evidence>
<organism evidence="2 3">
    <name type="scientific">Lentzea atacamensis</name>
    <dbReference type="NCBI Taxonomy" id="531938"/>
    <lineage>
        <taxon>Bacteria</taxon>
        <taxon>Bacillati</taxon>
        <taxon>Actinomycetota</taxon>
        <taxon>Actinomycetes</taxon>
        <taxon>Pseudonocardiales</taxon>
        <taxon>Pseudonocardiaceae</taxon>
        <taxon>Lentzea</taxon>
    </lineage>
</organism>
<proteinExistence type="predicted"/>
<dbReference type="GO" id="GO:0003677">
    <property type="term" value="F:DNA binding"/>
    <property type="evidence" value="ECO:0007669"/>
    <property type="project" value="InterPro"/>
</dbReference>
<dbReference type="PROSITE" id="PS50943">
    <property type="entry name" value="HTH_CROC1"/>
    <property type="match status" value="1"/>
</dbReference>
<feature type="domain" description="HTH cro/C1-type" evidence="1">
    <location>
        <begin position="16"/>
        <end position="66"/>
    </location>
</feature>
<dbReference type="Gene3D" id="1.10.260.40">
    <property type="entry name" value="lambda repressor-like DNA-binding domains"/>
    <property type="match status" value="1"/>
</dbReference>
<reference evidence="2 3" key="1">
    <citation type="submission" date="2018-05" db="EMBL/GenBank/DDBJ databases">
        <title>Genomic Encyclopedia of Type Strains, Phase IV (KMG-IV): sequencing the most valuable type-strain genomes for metagenomic binning, comparative biology and taxonomic classification.</title>
        <authorList>
            <person name="Goeker M."/>
        </authorList>
    </citation>
    <scope>NUCLEOTIDE SEQUENCE [LARGE SCALE GENOMIC DNA]</scope>
    <source>
        <strain evidence="2 3">DSM 45480</strain>
    </source>
</reference>
<comment type="caution">
    <text evidence="2">The sequence shown here is derived from an EMBL/GenBank/DDBJ whole genome shotgun (WGS) entry which is preliminary data.</text>
</comment>
<dbReference type="InterPro" id="IPR001387">
    <property type="entry name" value="Cro/C1-type_HTH"/>
</dbReference>
<dbReference type="AlphaFoldDB" id="A0A316I7K5"/>
<evidence type="ECO:0000259" key="1">
    <source>
        <dbReference type="PROSITE" id="PS50943"/>
    </source>
</evidence>
<dbReference type="EMBL" id="QGHB01000011">
    <property type="protein sequence ID" value="PWK83221.1"/>
    <property type="molecule type" value="Genomic_DNA"/>
</dbReference>
<dbReference type="Pfam" id="PF01381">
    <property type="entry name" value="HTH_3"/>
    <property type="match status" value="1"/>
</dbReference>
<evidence type="ECO:0000313" key="3">
    <source>
        <dbReference type="Proteomes" id="UP000246005"/>
    </source>
</evidence>
<dbReference type="RefSeq" id="WP_233440044.1">
    <property type="nucleotide sequence ID" value="NZ_QGHB01000011.1"/>
</dbReference>